<dbReference type="VEuPathDB" id="FungiDB:AeMF1_011912"/>
<feature type="domain" description="Enoyl reductase (ER)" evidence="5">
    <location>
        <begin position="16"/>
        <end position="348"/>
    </location>
</feature>
<dbReference type="InterPro" id="IPR013154">
    <property type="entry name" value="ADH-like_N"/>
</dbReference>
<dbReference type="SUPFAM" id="SSF51735">
    <property type="entry name" value="NAD(P)-binding Rossmann-fold domains"/>
    <property type="match status" value="1"/>
</dbReference>
<protein>
    <recommendedName>
        <fullName evidence="5">Enoyl reductase (ER) domain-containing protein</fullName>
    </recommendedName>
</protein>
<dbReference type="Pfam" id="PF08240">
    <property type="entry name" value="ADH_N"/>
    <property type="match status" value="1"/>
</dbReference>
<keyword evidence="7" id="KW-1185">Reference proteome</keyword>
<evidence type="ECO:0000256" key="3">
    <source>
        <dbReference type="ARBA" id="ARBA00022833"/>
    </source>
</evidence>
<dbReference type="CDD" id="cd05283">
    <property type="entry name" value="CAD1"/>
    <property type="match status" value="1"/>
</dbReference>
<dbReference type="Pfam" id="PF00107">
    <property type="entry name" value="ADH_zinc_N"/>
    <property type="match status" value="1"/>
</dbReference>
<dbReference type="InterPro" id="IPR013149">
    <property type="entry name" value="ADH-like_C"/>
</dbReference>
<dbReference type="InterPro" id="IPR020843">
    <property type="entry name" value="ER"/>
</dbReference>
<sequence length="351" mass="37383">MTSNDIYIGQAAFEPGLTVKTHSFMAKTFDEDYDVEMKITHCGICASDIHTTTGGWENTLYPLVVGHEIVSEIIRVGAKVDPVKYALGSRVGVGGMFGSCLNCKQCNRGKEQVCNDVVWSFGSKTPEGYITQGGFADYYRCHFKFAVPIPNGLTSENAAPMMCGGITTYAPLKNHGAGPGKKVAVLGVGGLGHIGIQWAVALGAEVTTLSSSDKKEVEAKELLGAHNYVNNSDSAAVQAAQGTFDIILCTSYGDTTDWNILMSMVATEGKFVLVGLPEKPIAISSFSIVARQITLVGSATGSIAQVEEMLALAIEKGIHSIVQVIPMSKATVALHCVHDGQTRFRIVLKND</sequence>
<dbReference type="GO" id="GO:0046872">
    <property type="term" value="F:metal ion binding"/>
    <property type="evidence" value="ECO:0007669"/>
    <property type="project" value="UniProtKB-KW"/>
</dbReference>
<evidence type="ECO:0000313" key="6">
    <source>
        <dbReference type="EMBL" id="KAF0728803.1"/>
    </source>
</evidence>
<dbReference type="EMBL" id="VJMJ01000172">
    <property type="protein sequence ID" value="KAF0728803.1"/>
    <property type="molecule type" value="Genomic_DNA"/>
</dbReference>
<dbReference type="PANTHER" id="PTHR42683">
    <property type="entry name" value="ALDEHYDE REDUCTASE"/>
    <property type="match status" value="1"/>
</dbReference>
<gene>
    <name evidence="6" type="ORF">Ae201684_013375</name>
</gene>
<keyword evidence="2" id="KW-0479">Metal-binding</keyword>
<reference evidence="6 7" key="1">
    <citation type="submission" date="2019-07" db="EMBL/GenBank/DDBJ databases">
        <title>Genomics analysis of Aphanomyces spp. identifies a new class of oomycete effector associated with host adaptation.</title>
        <authorList>
            <person name="Gaulin E."/>
        </authorList>
    </citation>
    <scope>NUCLEOTIDE SEQUENCE [LARGE SCALE GENOMIC DNA]</scope>
    <source>
        <strain evidence="6 7">ATCC 201684</strain>
    </source>
</reference>
<evidence type="ECO:0000313" key="7">
    <source>
        <dbReference type="Proteomes" id="UP000481153"/>
    </source>
</evidence>
<dbReference type="InterPro" id="IPR036291">
    <property type="entry name" value="NAD(P)-bd_dom_sf"/>
</dbReference>
<comment type="caution">
    <text evidence="6">The sequence shown here is derived from an EMBL/GenBank/DDBJ whole genome shotgun (WGS) entry which is preliminary data.</text>
</comment>
<dbReference type="InterPro" id="IPR047109">
    <property type="entry name" value="CAD-like"/>
</dbReference>
<comment type="cofactor">
    <cofactor evidence="1">
        <name>Zn(2+)</name>
        <dbReference type="ChEBI" id="CHEBI:29105"/>
    </cofactor>
</comment>
<dbReference type="InterPro" id="IPR011032">
    <property type="entry name" value="GroES-like_sf"/>
</dbReference>
<dbReference type="Gene3D" id="3.90.180.10">
    <property type="entry name" value="Medium-chain alcohol dehydrogenases, catalytic domain"/>
    <property type="match status" value="1"/>
</dbReference>
<keyword evidence="4" id="KW-0560">Oxidoreductase</keyword>
<evidence type="ECO:0000256" key="1">
    <source>
        <dbReference type="ARBA" id="ARBA00001947"/>
    </source>
</evidence>
<dbReference type="SUPFAM" id="SSF50129">
    <property type="entry name" value="GroES-like"/>
    <property type="match status" value="1"/>
</dbReference>
<name>A0A6G0WNA6_9STRA</name>
<keyword evidence="3" id="KW-0862">Zinc</keyword>
<dbReference type="SMART" id="SM00829">
    <property type="entry name" value="PKS_ER"/>
    <property type="match status" value="1"/>
</dbReference>
<dbReference type="FunFam" id="3.40.50.720:FF:000022">
    <property type="entry name" value="Cinnamyl alcohol dehydrogenase"/>
    <property type="match status" value="1"/>
</dbReference>
<dbReference type="Gene3D" id="3.40.50.720">
    <property type="entry name" value="NAD(P)-binding Rossmann-like Domain"/>
    <property type="match status" value="1"/>
</dbReference>
<evidence type="ECO:0000259" key="5">
    <source>
        <dbReference type="SMART" id="SM00829"/>
    </source>
</evidence>
<evidence type="ECO:0000256" key="2">
    <source>
        <dbReference type="ARBA" id="ARBA00022723"/>
    </source>
</evidence>
<evidence type="ECO:0000256" key="4">
    <source>
        <dbReference type="ARBA" id="ARBA00023002"/>
    </source>
</evidence>
<dbReference type="GO" id="GO:0016616">
    <property type="term" value="F:oxidoreductase activity, acting on the CH-OH group of donors, NAD or NADP as acceptor"/>
    <property type="evidence" value="ECO:0007669"/>
    <property type="project" value="InterPro"/>
</dbReference>
<dbReference type="Proteomes" id="UP000481153">
    <property type="component" value="Unassembled WGS sequence"/>
</dbReference>
<dbReference type="AlphaFoldDB" id="A0A6G0WNA6"/>
<organism evidence="6 7">
    <name type="scientific">Aphanomyces euteiches</name>
    <dbReference type="NCBI Taxonomy" id="100861"/>
    <lineage>
        <taxon>Eukaryota</taxon>
        <taxon>Sar</taxon>
        <taxon>Stramenopiles</taxon>
        <taxon>Oomycota</taxon>
        <taxon>Saprolegniomycetes</taxon>
        <taxon>Saprolegniales</taxon>
        <taxon>Verrucalvaceae</taxon>
        <taxon>Aphanomyces</taxon>
    </lineage>
</organism>
<accession>A0A6G0WNA6</accession>
<proteinExistence type="predicted"/>